<dbReference type="AlphaFoldDB" id="A0AAW1RRN9"/>
<dbReference type="SUPFAM" id="SSF48371">
    <property type="entry name" value="ARM repeat"/>
    <property type="match status" value="1"/>
</dbReference>
<proteinExistence type="predicted"/>
<dbReference type="Proteomes" id="UP001445335">
    <property type="component" value="Unassembled WGS sequence"/>
</dbReference>
<accession>A0AAW1RRN9</accession>
<feature type="compositionally biased region" description="Basic and acidic residues" evidence="1">
    <location>
        <begin position="34"/>
        <end position="46"/>
    </location>
</feature>
<feature type="compositionally biased region" description="Low complexity" evidence="1">
    <location>
        <begin position="205"/>
        <end position="217"/>
    </location>
</feature>
<protein>
    <submittedName>
        <fullName evidence="2">Uncharacterized protein</fullName>
    </submittedName>
</protein>
<feature type="region of interest" description="Disordered" evidence="1">
    <location>
        <begin position="34"/>
        <end position="62"/>
    </location>
</feature>
<dbReference type="InterPro" id="IPR011989">
    <property type="entry name" value="ARM-like"/>
</dbReference>
<organism evidence="2 3">
    <name type="scientific">Elliptochloris bilobata</name>
    <dbReference type="NCBI Taxonomy" id="381761"/>
    <lineage>
        <taxon>Eukaryota</taxon>
        <taxon>Viridiplantae</taxon>
        <taxon>Chlorophyta</taxon>
        <taxon>core chlorophytes</taxon>
        <taxon>Trebouxiophyceae</taxon>
        <taxon>Trebouxiophyceae incertae sedis</taxon>
        <taxon>Elliptochloris clade</taxon>
        <taxon>Elliptochloris</taxon>
    </lineage>
</organism>
<evidence type="ECO:0000256" key="1">
    <source>
        <dbReference type="SAM" id="MobiDB-lite"/>
    </source>
</evidence>
<reference evidence="2 3" key="1">
    <citation type="journal article" date="2024" name="Nat. Commun.">
        <title>Phylogenomics reveals the evolutionary origins of lichenization in chlorophyte algae.</title>
        <authorList>
            <person name="Puginier C."/>
            <person name="Libourel C."/>
            <person name="Otte J."/>
            <person name="Skaloud P."/>
            <person name="Haon M."/>
            <person name="Grisel S."/>
            <person name="Petersen M."/>
            <person name="Berrin J.G."/>
            <person name="Delaux P.M."/>
            <person name="Dal Grande F."/>
            <person name="Keller J."/>
        </authorList>
    </citation>
    <scope>NUCLEOTIDE SEQUENCE [LARGE SCALE GENOMIC DNA]</scope>
    <source>
        <strain evidence="2 3">SAG 245.80</strain>
    </source>
</reference>
<feature type="compositionally biased region" description="Pro residues" evidence="1">
    <location>
        <begin position="47"/>
        <end position="58"/>
    </location>
</feature>
<gene>
    <name evidence="2" type="ORF">WJX81_003829</name>
</gene>
<dbReference type="InterPro" id="IPR016024">
    <property type="entry name" value="ARM-type_fold"/>
</dbReference>
<name>A0AAW1RRN9_9CHLO</name>
<feature type="region of interest" description="Disordered" evidence="1">
    <location>
        <begin position="204"/>
        <end position="243"/>
    </location>
</feature>
<comment type="caution">
    <text evidence="2">The sequence shown here is derived from an EMBL/GenBank/DDBJ whole genome shotgun (WGS) entry which is preliminary data.</text>
</comment>
<sequence length="1011" mass="105221">MAPDGEVVCFTQFASNNADLADALGVLPLVVPSHQEESQGSAEHKPPPTALPPPPPPPPKREVVSGLGLGVDELEVLAACVGVDRKTLGSGSVAQQRAALASLLQARLDAGARVPRMLRMRAAGDAGDEGTAAGAAEACAARVCLAEVLEREAEGRAALLESLRDHHPRLGQDAGLAPKDSAAPVCAPAADALQRAARSSKKELAAAAAAAAGGDAPEPAEPPASTDNRQEEQVRQQAAQQQAQAEEAATLAVAGHVWGQGARAQAGWAVVRAAVPLLKAMVGGKLEPANPQAAAWVCSALARVCGRASPAARSYAVFVFKEGAAHVVKLVSSSATRLCAGPVALLAQLLAAELPAAGRARYPPPPPPPLLRMSGLFVALGVADHLRARLAEAAEYVQLRPGRDEVVEAGPYLGTFERDGVAAAACEALARLAANPAAHHTLQAAATFQTALDLLGKMLIAVVAKNVTVETEEMGLELVRALAAHCPSVAEAASLWGGAGLPALLAHLRRGHDAGLREGAAAALDAVLRLHKAPAVREVLAKGLRIRGLIEAFDAVRGENGRFFPELRHRVAKALRVLAYDSGGAALPELLRPGKDGCVPWLVAALADRSTHWCTRAELAAVLGSLARIPALSAAMARSRRSVAGKDIMLDPRAGIRRAGALPPLLALLREVIENKSHALNDEIVVNALAGVVGVGVTYIKDDEDIVPVLKVEMLPSLLRVLDARAMTGSEAQRKLLLGNATLLAYCLRWQDFRGEFYKLGGHESATALLMWCGANEPQAPAPGKDDFHLETACTLVNIVGNAARFNIQAAEHLAAAGGLAVAATYLERAAKLPPSNTSWYMGISNGSAGLCDLQAVLLREPELAAAVVGVCVTGLTATLQAARGPPRPDKARIDRLAYVVTSLSTLATYLKGAAPGAVAAALDSGLFQSLLELRRALHLSPATVAYLQAFVVAQRNPVKDVAAANAHMWELLEAEAAEKERAAREDARRSKKKMKRAAAAAARCARGFGA</sequence>
<keyword evidence="3" id="KW-1185">Reference proteome</keyword>
<evidence type="ECO:0000313" key="2">
    <source>
        <dbReference type="EMBL" id="KAK9836305.1"/>
    </source>
</evidence>
<dbReference type="Gene3D" id="1.25.10.10">
    <property type="entry name" value="Leucine-rich Repeat Variant"/>
    <property type="match status" value="1"/>
</dbReference>
<dbReference type="EMBL" id="JALJOU010000025">
    <property type="protein sequence ID" value="KAK9836305.1"/>
    <property type="molecule type" value="Genomic_DNA"/>
</dbReference>
<evidence type="ECO:0000313" key="3">
    <source>
        <dbReference type="Proteomes" id="UP001445335"/>
    </source>
</evidence>